<feature type="compositionally biased region" description="Basic residues" evidence="1">
    <location>
        <begin position="18"/>
        <end position="30"/>
    </location>
</feature>
<sequence length="538" mass="59450">MTRPSFAHGAQESSQTGKHIRLHGIGKKIKSWVEKEENKLHNHHFRHFRSPHKSGVSEAKDTVKENNGDVTSPPPSEKQNFERDQETLAAAAEPGGGLPAAGQAPNAPIPQRKKMVRQFVDGGRIMSTAADLSLGMQICVALQGFRSSSHVVHAEQIHTYDGDREQIDRFPTSRTTFPCLSSITAPPVNPTITFNVTSTVSYELTPWQVEAHRTVMKELVVFHAVTKPQTSRAFAPNHPVRMYGQRKESSVALDAIEEETDEGMIKEGQGSQSLKSFDEKGAQPLPDRPQFSLQISAKSLTDADAPSTMNPFARRSSYLHRTRRVTFPDALVSTAPETDPTNHLTEPKSHRASFSHSLLPIPAYSSTVTHYFTHKAKRHHLPSNFAGWKSMYHINQGEYEVSAPATGISFPAWVSHDPDAADKHEHCFVASVEDEEFIVRSMKEVHLGNKELKDQTRHHSPVKGTEASEIGAFIAETFSTSSVIDSLTEKVEEVGNAIDKIVGMVKNVGSRDNHTVQLRKGDVQEEIGKDTSIAKMAS</sequence>
<feature type="region of interest" description="Disordered" evidence="1">
    <location>
        <begin position="1"/>
        <end position="112"/>
    </location>
</feature>
<feature type="region of interest" description="Disordered" evidence="1">
    <location>
        <begin position="262"/>
        <end position="288"/>
    </location>
</feature>
<keyword evidence="3" id="KW-1185">Reference proteome</keyword>
<protein>
    <submittedName>
        <fullName evidence="2">Uncharacterized protein</fullName>
    </submittedName>
</protein>
<feature type="compositionally biased region" description="Basic and acidic residues" evidence="1">
    <location>
        <begin position="58"/>
        <end position="67"/>
    </location>
</feature>
<reference evidence="2" key="1">
    <citation type="submission" date="2020-05" db="EMBL/GenBank/DDBJ databases">
        <title>Phylogenomic resolution of chytrid fungi.</title>
        <authorList>
            <person name="Stajich J.E."/>
            <person name="Amses K."/>
            <person name="Simmons R."/>
            <person name="Seto K."/>
            <person name="Myers J."/>
            <person name="Bonds A."/>
            <person name="Quandt C.A."/>
            <person name="Barry K."/>
            <person name="Liu P."/>
            <person name="Grigoriev I."/>
            <person name="Longcore J.E."/>
            <person name="James T.Y."/>
        </authorList>
    </citation>
    <scope>NUCLEOTIDE SEQUENCE</scope>
    <source>
        <strain evidence="2">JEL0318</strain>
    </source>
</reference>
<evidence type="ECO:0000313" key="3">
    <source>
        <dbReference type="Proteomes" id="UP001212841"/>
    </source>
</evidence>
<evidence type="ECO:0000313" key="2">
    <source>
        <dbReference type="EMBL" id="KAJ3054589.1"/>
    </source>
</evidence>
<gene>
    <name evidence="2" type="ORF">HK097_001370</name>
</gene>
<dbReference type="AlphaFoldDB" id="A0AAD5SJ25"/>
<evidence type="ECO:0000256" key="1">
    <source>
        <dbReference type="SAM" id="MobiDB-lite"/>
    </source>
</evidence>
<proteinExistence type="predicted"/>
<name>A0AAD5SJ25_9FUNG</name>
<accession>A0AAD5SJ25</accession>
<feature type="compositionally biased region" description="Basic residues" evidence="1">
    <location>
        <begin position="41"/>
        <end position="52"/>
    </location>
</feature>
<organism evidence="2 3">
    <name type="scientific">Rhizophlyctis rosea</name>
    <dbReference type="NCBI Taxonomy" id="64517"/>
    <lineage>
        <taxon>Eukaryota</taxon>
        <taxon>Fungi</taxon>
        <taxon>Fungi incertae sedis</taxon>
        <taxon>Chytridiomycota</taxon>
        <taxon>Chytridiomycota incertae sedis</taxon>
        <taxon>Chytridiomycetes</taxon>
        <taxon>Rhizophlyctidales</taxon>
        <taxon>Rhizophlyctidaceae</taxon>
        <taxon>Rhizophlyctis</taxon>
    </lineage>
</organism>
<comment type="caution">
    <text evidence="2">The sequence shown here is derived from an EMBL/GenBank/DDBJ whole genome shotgun (WGS) entry which is preliminary data.</text>
</comment>
<feature type="compositionally biased region" description="Basic and acidic residues" evidence="1">
    <location>
        <begin position="31"/>
        <end position="40"/>
    </location>
</feature>
<dbReference type="EMBL" id="JADGJD010000127">
    <property type="protein sequence ID" value="KAJ3054589.1"/>
    <property type="molecule type" value="Genomic_DNA"/>
</dbReference>
<dbReference type="Proteomes" id="UP001212841">
    <property type="component" value="Unassembled WGS sequence"/>
</dbReference>